<evidence type="ECO:0000259" key="12">
    <source>
        <dbReference type="SMART" id="SM00939"/>
    </source>
</evidence>
<keyword evidence="5" id="KW-0645">Protease</keyword>
<evidence type="ECO:0000256" key="6">
    <source>
        <dbReference type="ARBA" id="ARBA00022801"/>
    </source>
</evidence>
<evidence type="ECO:0000256" key="1">
    <source>
        <dbReference type="ARBA" id="ARBA00000123"/>
    </source>
</evidence>
<dbReference type="InterPro" id="IPR008979">
    <property type="entry name" value="Galactose-bd-like_sf"/>
</dbReference>
<dbReference type="SMART" id="SM00939">
    <property type="entry name" value="PepX_C"/>
    <property type="match status" value="1"/>
</dbReference>
<evidence type="ECO:0000256" key="11">
    <source>
        <dbReference type="SAM" id="SignalP"/>
    </source>
</evidence>
<dbReference type="InterPro" id="IPR013736">
    <property type="entry name" value="Xaa-Pro_dipept_C"/>
</dbReference>
<gene>
    <name evidence="13" type="ORF">JOE69_002502</name>
</gene>
<dbReference type="InterPro" id="IPR005674">
    <property type="entry name" value="CocE/Ser_esterase"/>
</dbReference>
<dbReference type="InterPro" id="IPR000383">
    <property type="entry name" value="Xaa-Pro-like_dom"/>
</dbReference>
<feature type="region of interest" description="Disordered" evidence="9">
    <location>
        <begin position="35"/>
        <end position="82"/>
    </location>
</feature>
<keyword evidence="11" id="KW-0732">Signal</keyword>
<dbReference type="Gene3D" id="3.40.50.1820">
    <property type="entry name" value="alpha/beta hydrolase"/>
    <property type="match status" value="2"/>
</dbReference>
<evidence type="ECO:0000256" key="2">
    <source>
        <dbReference type="ARBA" id="ARBA00010819"/>
    </source>
</evidence>
<protein>
    <recommendedName>
        <fullName evidence="3">Xaa-Pro dipeptidyl-peptidase</fullName>
        <ecNumber evidence="3">3.4.14.11</ecNumber>
    </recommendedName>
    <alternativeName>
        <fullName evidence="8">X-prolyl-dipeptidyl aminopeptidase</fullName>
    </alternativeName>
</protein>
<dbReference type="SUPFAM" id="SSF49785">
    <property type="entry name" value="Galactose-binding domain-like"/>
    <property type="match status" value="1"/>
</dbReference>
<keyword evidence="7" id="KW-0720">Serine protease</keyword>
<sequence>MELGKSTARSSLAILAALALTFAAGSTPALADVGLQEQTSQESSARTSDDPGQSSPTAEADAAAGWDGVTPQQPVFSNGEAQPVYKGHPLVRDEVWIPVPGIDTDRDGKDDEIRATVYRPKDTDLGQDSIKVPSVVRMSPYNGGFNTEYFLHDMKQNPWDPSQPIPVGGIGTIKDSSGRPSNNRPNSSFYTDRGFAFVSVDALGTNESTGCPTMLDGNEAASTKAVVDWLAGRTVARDTAGNEARSTAWSTGKIGMTGVSYDGTLPILASTTGVPGLEAVVPISALSNFYDYYRVGGAVVEPAGYPGEDLDNYVSALLSTEKLQAACQYLAEDYAKRQDRATGQYSAFWAERNFLDKADQVKAPTLLAAGLSDWNVRLDQSTKWYQALKARNVPVKLVLHQYGHQTPPSSGDFSWTSLINKWFSHYLFGVANGVENTSEVSIQNADPGKAAKDKTWQYQPSWPLRGSGTTELTLRPGSTGKSGLVAFNPAPQPGALPSGPEAIQTLTDDAKTSQQDLAAKPSAGRLLYASNPAKADIRLSGFATAKLNLSFSGVAPNLSLQLLDRGPDGKAKVVTRAWRDPQNRDSLTSSAAVVPGTFYAMELPFISTEYLLAKDHTLELMVYATDIDGQNCTTLCLQSGIKTSIDLSKSTVSVPFVGGSAQAFATFGSEVPPTPVVTPTETPVTPTTGPPTGQPTTPTVAPQTGQTGNPVRTVASAQPGQTIEIKVAAVGAGQELDTWLFSDPFFLGRNTASAQGSYQVTIPAEVPVGKHTIGVYLPDGTLFGSTSLSIVDGLGADTGQTLAETGIESVPGALLTSGGALALGLLLLGAAVPRKRRH</sequence>
<feature type="compositionally biased region" description="Polar residues" evidence="9">
    <location>
        <begin position="70"/>
        <end position="80"/>
    </location>
</feature>
<dbReference type="Pfam" id="PF02129">
    <property type="entry name" value="Peptidase_S15"/>
    <property type="match status" value="1"/>
</dbReference>
<keyword evidence="10" id="KW-0812">Transmembrane</keyword>
<dbReference type="PANTHER" id="PTHR43056:SF10">
    <property type="entry name" value="COCE_NOND FAMILY, PUTATIVE (AFU_ORTHOLOGUE AFUA_7G00600)-RELATED"/>
    <property type="match status" value="1"/>
</dbReference>
<evidence type="ECO:0000256" key="9">
    <source>
        <dbReference type="SAM" id="MobiDB-lite"/>
    </source>
</evidence>
<proteinExistence type="inferred from homology"/>
<comment type="similarity">
    <text evidence="2">Belongs to the peptidase S15 family.</text>
</comment>
<evidence type="ECO:0000256" key="8">
    <source>
        <dbReference type="ARBA" id="ARBA00030045"/>
    </source>
</evidence>
<accession>A0ABU1JCW4</accession>
<comment type="catalytic activity">
    <reaction evidence="1">
        <text>Hydrolyzes Xaa-Pro-|- bonds to release unblocked, N-terminal dipeptides from substrates including Ala-Pro-|-p-nitroanilide and (sequentially) Tyr-Pro-|-Phe-Pro-|-Gly-Pro-|-Ile.</text>
        <dbReference type="EC" id="3.4.14.11"/>
    </reaction>
</comment>
<evidence type="ECO:0000256" key="5">
    <source>
        <dbReference type="ARBA" id="ARBA00022670"/>
    </source>
</evidence>
<dbReference type="PANTHER" id="PTHR43056">
    <property type="entry name" value="PEPTIDASE S9 PROLYL OLIGOPEPTIDASE"/>
    <property type="match status" value="1"/>
</dbReference>
<dbReference type="PRINTS" id="PR00923">
    <property type="entry name" value="LACTOPTASE"/>
</dbReference>
<feature type="region of interest" description="Disordered" evidence="9">
    <location>
        <begin position="460"/>
        <end position="502"/>
    </location>
</feature>
<feature type="compositionally biased region" description="Polar residues" evidence="9">
    <location>
        <begin position="36"/>
        <end position="57"/>
    </location>
</feature>
<feature type="region of interest" description="Disordered" evidence="9">
    <location>
        <begin position="672"/>
        <end position="708"/>
    </location>
</feature>
<dbReference type="Gene3D" id="2.60.120.260">
    <property type="entry name" value="Galactose-binding domain-like"/>
    <property type="match status" value="1"/>
</dbReference>
<name>A0ABU1JCW4_9MICC</name>
<dbReference type="SUPFAM" id="SSF53474">
    <property type="entry name" value="alpha/beta-Hydrolases"/>
    <property type="match status" value="1"/>
</dbReference>
<keyword evidence="10" id="KW-0472">Membrane</keyword>
<dbReference type="EMBL" id="JAVDQF010000001">
    <property type="protein sequence ID" value="MDR6270264.1"/>
    <property type="molecule type" value="Genomic_DNA"/>
</dbReference>
<feature type="domain" description="Xaa-Pro dipeptidyl-peptidase C-terminal" evidence="12">
    <location>
        <begin position="420"/>
        <end position="653"/>
    </location>
</feature>
<feature type="compositionally biased region" description="Low complexity" evidence="9">
    <location>
        <begin position="694"/>
        <end position="708"/>
    </location>
</feature>
<dbReference type="GO" id="GO:0008239">
    <property type="term" value="F:dipeptidyl-peptidase activity"/>
    <property type="evidence" value="ECO:0007669"/>
    <property type="project" value="UniProtKB-EC"/>
</dbReference>
<evidence type="ECO:0000256" key="4">
    <source>
        <dbReference type="ARBA" id="ARBA00022438"/>
    </source>
</evidence>
<keyword evidence="4" id="KW-0031">Aminopeptidase</keyword>
<evidence type="ECO:0000313" key="14">
    <source>
        <dbReference type="Proteomes" id="UP001185069"/>
    </source>
</evidence>
<dbReference type="InterPro" id="IPR050585">
    <property type="entry name" value="Xaa-Pro_dipeptidyl-ppase/CocE"/>
</dbReference>
<comment type="caution">
    <text evidence="13">The sequence shown here is derived from an EMBL/GenBank/DDBJ whole genome shotgun (WGS) entry which is preliminary data.</text>
</comment>
<keyword evidence="6 13" id="KW-0378">Hydrolase</keyword>
<evidence type="ECO:0000313" key="13">
    <source>
        <dbReference type="EMBL" id="MDR6270264.1"/>
    </source>
</evidence>
<dbReference type="InterPro" id="IPR008252">
    <property type="entry name" value="Pept_S15_Xpro"/>
</dbReference>
<feature type="chain" id="PRO_5045331167" description="Xaa-Pro dipeptidyl-peptidase" evidence="11">
    <location>
        <begin position="32"/>
        <end position="838"/>
    </location>
</feature>
<evidence type="ECO:0000256" key="3">
    <source>
        <dbReference type="ARBA" id="ARBA00012463"/>
    </source>
</evidence>
<feature type="compositionally biased region" description="Low complexity" evidence="9">
    <location>
        <begin position="677"/>
        <end position="687"/>
    </location>
</feature>
<dbReference type="Proteomes" id="UP001185069">
    <property type="component" value="Unassembled WGS sequence"/>
</dbReference>
<feature type="signal peptide" evidence="11">
    <location>
        <begin position="1"/>
        <end position="31"/>
    </location>
</feature>
<dbReference type="InterPro" id="IPR029058">
    <property type="entry name" value="AB_hydrolase_fold"/>
</dbReference>
<dbReference type="RefSeq" id="WP_309799221.1">
    <property type="nucleotide sequence ID" value="NZ_BAAAHY010000005.1"/>
</dbReference>
<keyword evidence="10" id="KW-1133">Transmembrane helix</keyword>
<dbReference type="NCBIfam" id="TIGR00976">
    <property type="entry name" value="CocE_NonD"/>
    <property type="match status" value="1"/>
</dbReference>
<organism evidence="13 14">
    <name type="scientific">Arthrobacter russicus</name>
    <dbReference type="NCBI Taxonomy" id="172040"/>
    <lineage>
        <taxon>Bacteria</taxon>
        <taxon>Bacillati</taxon>
        <taxon>Actinomycetota</taxon>
        <taxon>Actinomycetes</taxon>
        <taxon>Micrococcales</taxon>
        <taxon>Micrococcaceae</taxon>
        <taxon>Arthrobacter</taxon>
    </lineage>
</organism>
<evidence type="ECO:0000256" key="7">
    <source>
        <dbReference type="ARBA" id="ARBA00022825"/>
    </source>
</evidence>
<feature type="transmembrane region" description="Helical" evidence="10">
    <location>
        <begin position="810"/>
        <end position="832"/>
    </location>
</feature>
<reference evidence="13 14" key="1">
    <citation type="submission" date="2023-07" db="EMBL/GenBank/DDBJ databases">
        <title>Sequencing the genomes of 1000 actinobacteria strains.</title>
        <authorList>
            <person name="Klenk H.-P."/>
        </authorList>
    </citation>
    <scope>NUCLEOTIDE SEQUENCE [LARGE SCALE GENOMIC DNA]</scope>
    <source>
        <strain evidence="13 14">DSM 14555</strain>
    </source>
</reference>
<dbReference type="Pfam" id="PF08530">
    <property type="entry name" value="PepX_C"/>
    <property type="match status" value="1"/>
</dbReference>
<keyword evidence="14" id="KW-1185">Reference proteome</keyword>
<evidence type="ECO:0000256" key="10">
    <source>
        <dbReference type="SAM" id="Phobius"/>
    </source>
</evidence>
<dbReference type="EC" id="3.4.14.11" evidence="3"/>